<dbReference type="AlphaFoldDB" id="A0A5P8W1H1"/>
<dbReference type="Pfam" id="PF12323">
    <property type="entry name" value="HTH_OrfB_IS605"/>
    <property type="match status" value="1"/>
</dbReference>
<protein>
    <recommendedName>
        <fullName evidence="1">Transposase putative helix-turn-helix domain-containing protein</fullName>
    </recommendedName>
</protein>
<organism evidence="2 3">
    <name type="scientific">Nostoc sphaeroides CCNUC1</name>
    <dbReference type="NCBI Taxonomy" id="2653204"/>
    <lineage>
        <taxon>Bacteria</taxon>
        <taxon>Bacillati</taxon>
        <taxon>Cyanobacteriota</taxon>
        <taxon>Cyanophyceae</taxon>
        <taxon>Nostocales</taxon>
        <taxon>Nostocaceae</taxon>
        <taxon>Nostoc</taxon>
    </lineage>
</organism>
<dbReference type="EMBL" id="CP045226">
    <property type="protein sequence ID" value="QFS45869.1"/>
    <property type="molecule type" value="Genomic_DNA"/>
</dbReference>
<proteinExistence type="predicted"/>
<accession>A0A5P8W1H1</accession>
<evidence type="ECO:0000313" key="2">
    <source>
        <dbReference type="EMBL" id="QFS45869.1"/>
    </source>
</evidence>
<dbReference type="InterPro" id="IPR021027">
    <property type="entry name" value="Transposase_put_HTH"/>
</dbReference>
<dbReference type="Proteomes" id="UP000326678">
    <property type="component" value="Chromosome Gxm1"/>
</dbReference>
<reference evidence="2 3" key="1">
    <citation type="submission" date="2019-10" db="EMBL/GenBank/DDBJ databases">
        <title>Genomic and transcriptomic insights into the perfect genentic adaptation of a filamentous nitrogen-fixing cyanobacterium to rice fields.</title>
        <authorList>
            <person name="Chen Z."/>
        </authorList>
    </citation>
    <scope>NUCLEOTIDE SEQUENCE [LARGE SCALE GENOMIC DNA]</scope>
    <source>
        <strain evidence="2">CCNUC1</strain>
    </source>
</reference>
<evidence type="ECO:0000313" key="3">
    <source>
        <dbReference type="Proteomes" id="UP000326678"/>
    </source>
</evidence>
<dbReference type="RefSeq" id="WP_152589218.1">
    <property type="nucleotide sequence ID" value="NZ_CP045226.1"/>
</dbReference>
<dbReference type="KEGG" id="nsh:GXM_03348"/>
<sequence length="43" mass="4916">MLTAIKVRLYPSSKQQVALSKSFGCADGSSKICSYFYFYREIK</sequence>
<gene>
    <name evidence="2" type="ORF">GXM_03348</name>
</gene>
<keyword evidence="3" id="KW-1185">Reference proteome</keyword>
<evidence type="ECO:0000259" key="1">
    <source>
        <dbReference type="Pfam" id="PF12323"/>
    </source>
</evidence>
<feature type="domain" description="Transposase putative helix-turn-helix" evidence="1">
    <location>
        <begin position="1"/>
        <end position="26"/>
    </location>
</feature>
<name>A0A5P8W1H1_9NOSO</name>